<sequence length="169" mass="19506">MSGADVSHRQTLSELFELHYAWLCDRLRRHLDSRECVEDIASETFLQLLASPNVVPIRQPRALLTTIAKRLIYQRWRRRDLERHYLDALSWEECDDAPSPESLTAALQLLDRLDRRLNRLPAKVRTTFVLSRGSGMTYPEISQCLGISARSVSDYIDKAETCCLRACLE</sequence>
<feature type="domain" description="RNA polymerase sigma-70 region 2" evidence="5">
    <location>
        <begin position="15"/>
        <end position="80"/>
    </location>
</feature>
<evidence type="ECO:0000313" key="7">
    <source>
        <dbReference type="EMBL" id="SDH43543.1"/>
    </source>
</evidence>
<dbReference type="Pfam" id="PF04542">
    <property type="entry name" value="Sigma70_r2"/>
    <property type="match status" value="1"/>
</dbReference>
<feature type="domain" description="RNA polymerase sigma factor 70 region 4 type 2" evidence="6">
    <location>
        <begin position="111"/>
        <end position="159"/>
    </location>
</feature>
<evidence type="ECO:0000259" key="6">
    <source>
        <dbReference type="Pfam" id="PF08281"/>
    </source>
</evidence>
<dbReference type="STRING" id="89065.SAMN05216605_106218"/>
<evidence type="ECO:0000259" key="5">
    <source>
        <dbReference type="Pfam" id="PF04542"/>
    </source>
</evidence>
<keyword evidence="2" id="KW-0805">Transcription regulation</keyword>
<keyword evidence="4" id="KW-0804">Transcription</keyword>
<dbReference type="InterPro" id="IPR014284">
    <property type="entry name" value="RNA_pol_sigma-70_dom"/>
</dbReference>
<dbReference type="GO" id="GO:0003677">
    <property type="term" value="F:DNA binding"/>
    <property type="evidence" value="ECO:0007669"/>
    <property type="project" value="InterPro"/>
</dbReference>
<dbReference type="SUPFAM" id="SSF88946">
    <property type="entry name" value="Sigma2 domain of RNA polymerase sigma factors"/>
    <property type="match status" value="1"/>
</dbReference>
<dbReference type="SUPFAM" id="SSF88659">
    <property type="entry name" value="Sigma3 and sigma4 domains of RNA polymerase sigma factors"/>
    <property type="match status" value="1"/>
</dbReference>
<keyword evidence="8" id="KW-1185">Reference proteome</keyword>
<dbReference type="GO" id="GO:0016987">
    <property type="term" value="F:sigma factor activity"/>
    <property type="evidence" value="ECO:0007669"/>
    <property type="project" value="UniProtKB-KW"/>
</dbReference>
<dbReference type="AlphaFoldDB" id="A0A1G8CEA0"/>
<comment type="similarity">
    <text evidence="1">Belongs to the sigma-70 factor family. ECF subfamily.</text>
</comment>
<dbReference type="Proteomes" id="UP000182894">
    <property type="component" value="Unassembled WGS sequence"/>
</dbReference>
<dbReference type="InterPro" id="IPR036388">
    <property type="entry name" value="WH-like_DNA-bd_sf"/>
</dbReference>
<dbReference type="GO" id="GO:0006352">
    <property type="term" value="P:DNA-templated transcription initiation"/>
    <property type="evidence" value="ECO:0007669"/>
    <property type="project" value="InterPro"/>
</dbReference>
<evidence type="ECO:0000256" key="4">
    <source>
        <dbReference type="ARBA" id="ARBA00023163"/>
    </source>
</evidence>
<organism evidence="7 8">
    <name type="scientific">Pseudomonas abietaniphila</name>
    <dbReference type="NCBI Taxonomy" id="89065"/>
    <lineage>
        <taxon>Bacteria</taxon>
        <taxon>Pseudomonadati</taxon>
        <taxon>Pseudomonadota</taxon>
        <taxon>Gammaproteobacteria</taxon>
        <taxon>Pseudomonadales</taxon>
        <taxon>Pseudomonadaceae</taxon>
        <taxon>Pseudomonas</taxon>
    </lineage>
</organism>
<dbReference type="OrthoDB" id="9797134at2"/>
<dbReference type="Gene3D" id="1.10.10.10">
    <property type="entry name" value="Winged helix-like DNA-binding domain superfamily/Winged helix DNA-binding domain"/>
    <property type="match status" value="1"/>
</dbReference>
<accession>A0A1G8CEA0</accession>
<evidence type="ECO:0000256" key="3">
    <source>
        <dbReference type="ARBA" id="ARBA00023082"/>
    </source>
</evidence>
<protein>
    <submittedName>
        <fullName evidence="7">RNA polymerase sigma-70 factor, ECF subfamily</fullName>
    </submittedName>
</protein>
<evidence type="ECO:0000256" key="2">
    <source>
        <dbReference type="ARBA" id="ARBA00023015"/>
    </source>
</evidence>
<evidence type="ECO:0000256" key="1">
    <source>
        <dbReference type="ARBA" id="ARBA00010641"/>
    </source>
</evidence>
<dbReference type="InterPro" id="IPR013325">
    <property type="entry name" value="RNA_pol_sigma_r2"/>
</dbReference>
<dbReference type="InterPro" id="IPR007627">
    <property type="entry name" value="RNA_pol_sigma70_r2"/>
</dbReference>
<dbReference type="Pfam" id="PF08281">
    <property type="entry name" value="Sigma70_r4_2"/>
    <property type="match status" value="1"/>
</dbReference>
<keyword evidence="3" id="KW-0731">Sigma factor</keyword>
<reference evidence="8" key="1">
    <citation type="submission" date="2016-10" db="EMBL/GenBank/DDBJ databases">
        <authorList>
            <person name="Varghese N."/>
            <person name="Submissions S."/>
        </authorList>
    </citation>
    <scope>NUCLEOTIDE SEQUENCE [LARGE SCALE GENOMIC DNA]</scope>
    <source>
        <strain evidence="8">ATCC 700689</strain>
    </source>
</reference>
<dbReference type="PANTHER" id="PTHR43133">
    <property type="entry name" value="RNA POLYMERASE ECF-TYPE SIGMA FACTO"/>
    <property type="match status" value="1"/>
</dbReference>
<gene>
    <name evidence="7" type="ORF">SAMN05216605_106218</name>
</gene>
<dbReference type="InterPro" id="IPR013324">
    <property type="entry name" value="RNA_pol_sigma_r3/r4-like"/>
</dbReference>
<dbReference type="InterPro" id="IPR039425">
    <property type="entry name" value="RNA_pol_sigma-70-like"/>
</dbReference>
<name>A0A1G8CEA0_9PSED</name>
<dbReference type="Gene3D" id="1.10.1740.10">
    <property type="match status" value="1"/>
</dbReference>
<dbReference type="PANTHER" id="PTHR43133:SF63">
    <property type="entry name" value="RNA POLYMERASE SIGMA FACTOR FECI-RELATED"/>
    <property type="match status" value="1"/>
</dbReference>
<dbReference type="RefSeq" id="WP_074753064.1">
    <property type="nucleotide sequence ID" value="NZ_FNCO01000006.1"/>
</dbReference>
<proteinExistence type="inferred from homology"/>
<dbReference type="EMBL" id="FNCO01000006">
    <property type="protein sequence ID" value="SDH43543.1"/>
    <property type="molecule type" value="Genomic_DNA"/>
</dbReference>
<dbReference type="NCBIfam" id="TIGR02937">
    <property type="entry name" value="sigma70-ECF"/>
    <property type="match status" value="1"/>
</dbReference>
<evidence type="ECO:0000313" key="8">
    <source>
        <dbReference type="Proteomes" id="UP000182894"/>
    </source>
</evidence>
<dbReference type="InterPro" id="IPR013249">
    <property type="entry name" value="RNA_pol_sigma70_r4_t2"/>
</dbReference>